<sequence>MLQIMLCLLIGVFCLLIGAFRGLNALAKWLAKGAENSNLYLRNGVRVIMMLTILFSIFYALHFYKNRDVIFFDKLMKKPTIEDCQEYIDNYPNSKKTSEVRNWIDKQYEHELQCANDSLSLSLFIGKYSNDSRYRKKYKRPYLYEAIRLLNCEKMRLENERNERTRSEQIAWNTEERAWKTASEEGTLAMLQQYLKLYPNGAHKSQANKKIIDLEVADVFQGGEYGELPSMNKTRKGKGSYTTVTVTNDTQYALTLLYSGVESLRVVINSRGTRNIKLQSGSYRIVASVDAGGVQNFAGTEDLTGGSYSVKYYVSTSRY</sequence>
<name>A0A415N8B6_9BACE</name>
<accession>A0A415N8B6</accession>
<gene>
    <name evidence="2" type="ORF">DWZ95_12680</name>
</gene>
<evidence type="ECO:0000256" key="1">
    <source>
        <dbReference type="SAM" id="Phobius"/>
    </source>
</evidence>
<feature type="transmembrane region" description="Helical" evidence="1">
    <location>
        <begin position="45"/>
        <end position="64"/>
    </location>
</feature>
<proteinExistence type="predicted"/>
<reference evidence="2 3" key="1">
    <citation type="submission" date="2018-08" db="EMBL/GenBank/DDBJ databases">
        <title>A genome reference for cultivated species of the human gut microbiota.</title>
        <authorList>
            <person name="Zou Y."/>
            <person name="Xue W."/>
            <person name="Luo G."/>
        </authorList>
    </citation>
    <scope>NUCLEOTIDE SEQUENCE [LARGE SCALE GENOMIC DNA]</scope>
    <source>
        <strain evidence="2 3">AF36-16BH</strain>
    </source>
</reference>
<dbReference type="RefSeq" id="WP_118423120.1">
    <property type="nucleotide sequence ID" value="NZ_QRPE01000014.1"/>
</dbReference>
<dbReference type="AlphaFoldDB" id="A0A415N8B6"/>
<keyword evidence="1" id="KW-1133">Transmembrane helix</keyword>
<protein>
    <submittedName>
        <fullName evidence="2">Uncharacterized protein</fullName>
    </submittedName>
</protein>
<keyword evidence="1" id="KW-0472">Membrane</keyword>
<dbReference type="EMBL" id="QRPE01000014">
    <property type="protein sequence ID" value="RHL92150.1"/>
    <property type="molecule type" value="Genomic_DNA"/>
</dbReference>
<keyword evidence="1" id="KW-0812">Transmembrane</keyword>
<organism evidence="2 3">
    <name type="scientific">Bacteroides intestinalis</name>
    <dbReference type="NCBI Taxonomy" id="329854"/>
    <lineage>
        <taxon>Bacteria</taxon>
        <taxon>Pseudomonadati</taxon>
        <taxon>Bacteroidota</taxon>
        <taxon>Bacteroidia</taxon>
        <taxon>Bacteroidales</taxon>
        <taxon>Bacteroidaceae</taxon>
        <taxon>Bacteroides</taxon>
    </lineage>
</organism>
<evidence type="ECO:0000313" key="2">
    <source>
        <dbReference type="EMBL" id="RHL92150.1"/>
    </source>
</evidence>
<dbReference type="Proteomes" id="UP000285013">
    <property type="component" value="Unassembled WGS sequence"/>
</dbReference>
<comment type="caution">
    <text evidence="2">The sequence shown here is derived from an EMBL/GenBank/DDBJ whole genome shotgun (WGS) entry which is preliminary data.</text>
</comment>
<evidence type="ECO:0000313" key="3">
    <source>
        <dbReference type="Proteomes" id="UP000285013"/>
    </source>
</evidence>